<evidence type="ECO:0000313" key="9">
    <source>
        <dbReference type="Proteomes" id="UP001596380"/>
    </source>
</evidence>
<dbReference type="Pfam" id="PF04542">
    <property type="entry name" value="Sigma70_r2"/>
    <property type="match status" value="1"/>
</dbReference>
<dbReference type="InterPro" id="IPR032710">
    <property type="entry name" value="NTF2-like_dom_sf"/>
</dbReference>
<dbReference type="SUPFAM" id="SSF54427">
    <property type="entry name" value="NTF2-like"/>
    <property type="match status" value="1"/>
</dbReference>
<dbReference type="RefSeq" id="WP_378048030.1">
    <property type="nucleotide sequence ID" value="NZ_JBHSXE010000001.1"/>
</dbReference>
<dbReference type="Gene3D" id="3.10.450.50">
    <property type="match status" value="1"/>
</dbReference>
<evidence type="ECO:0000259" key="6">
    <source>
        <dbReference type="Pfam" id="PF04542"/>
    </source>
</evidence>
<feature type="domain" description="RNA polymerase sigma-70 region 2" evidence="6">
    <location>
        <begin position="12"/>
        <end position="75"/>
    </location>
</feature>
<dbReference type="InterPro" id="IPR052704">
    <property type="entry name" value="ECF_Sigma-70_Domain"/>
</dbReference>
<comment type="subunit">
    <text evidence="2">Interacts transiently with the RNA polymerase catalytic core formed by RpoA, RpoB, RpoC and RpoZ (2 alpha, 1 beta, 1 beta' and 1 omega subunit) to form the RNA polymerase holoenzyme that can initiate transcription.</text>
</comment>
<protein>
    <submittedName>
        <fullName evidence="8">Sigma-70 family RNA polymerase sigma factor</fullName>
    </submittedName>
</protein>
<evidence type="ECO:0000256" key="3">
    <source>
        <dbReference type="ARBA" id="ARBA00023015"/>
    </source>
</evidence>
<dbReference type="InterPro" id="IPR013249">
    <property type="entry name" value="RNA_pol_sigma70_r4_t2"/>
</dbReference>
<evidence type="ECO:0000256" key="5">
    <source>
        <dbReference type="ARBA" id="ARBA00023163"/>
    </source>
</evidence>
<keyword evidence="9" id="KW-1185">Reference proteome</keyword>
<dbReference type="PANTHER" id="PTHR30173:SF43">
    <property type="entry name" value="ECF RNA POLYMERASE SIGMA FACTOR SIGI-RELATED"/>
    <property type="match status" value="1"/>
</dbReference>
<gene>
    <name evidence="8" type="ORF">ACFQKB_45840</name>
</gene>
<dbReference type="InterPro" id="IPR036388">
    <property type="entry name" value="WH-like_DNA-bd_sf"/>
</dbReference>
<dbReference type="PANTHER" id="PTHR30173">
    <property type="entry name" value="SIGMA 19 FACTOR"/>
    <property type="match status" value="1"/>
</dbReference>
<dbReference type="EMBL" id="JBHSXS010000071">
    <property type="protein sequence ID" value="MFC6887152.1"/>
    <property type="molecule type" value="Genomic_DNA"/>
</dbReference>
<dbReference type="InterPro" id="IPR007627">
    <property type="entry name" value="RNA_pol_sigma70_r2"/>
</dbReference>
<dbReference type="InterPro" id="IPR013324">
    <property type="entry name" value="RNA_pol_sigma_r3/r4-like"/>
</dbReference>
<dbReference type="NCBIfam" id="TIGR02937">
    <property type="entry name" value="sigma70-ECF"/>
    <property type="match status" value="1"/>
</dbReference>
<dbReference type="Proteomes" id="UP001596380">
    <property type="component" value="Unassembled WGS sequence"/>
</dbReference>
<dbReference type="Pfam" id="PF08281">
    <property type="entry name" value="Sigma70_r4_2"/>
    <property type="match status" value="1"/>
</dbReference>
<organism evidence="8 9">
    <name type="scientific">Actinomadura yumaensis</name>
    <dbReference type="NCBI Taxonomy" id="111807"/>
    <lineage>
        <taxon>Bacteria</taxon>
        <taxon>Bacillati</taxon>
        <taxon>Actinomycetota</taxon>
        <taxon>Actinomycetes</taxon>
        <taxon>Streptosporangiales</taxon>
        <taxon>Thermomonosporaceae</taxon>
        <taxon>Actinomadura</taxon>
    </lineage>
</organism>
<evidence type="ECO:0000256" key="2">
    <source>
        <dbReference type="ARBA" id="ARBA00011344"/>
    </source>
</evidence>
<keyword evidence="4" id="KW-0731">Sigma factor</keyword>
<dbReference type="SUPFAM" id="SSF88946">
    <property type="entry name" value="Sigma2 domain of RNA polymerase sigma factors"/>
    <property type="match status" value="1"/>
</dbReference>
<evidence type="ECO:0000256" key="1">
    <source>
        <dbReference type="ARBA" id="ARBA00010641"/>
    </source>
</evidence>
<sequence length="328" mass="34806">MHDDHQRLAAFFEEQRPRLRTVAYRMLGSLSEADDAVQEGWLRLSRTDTRDIANLAGWLTTVVGRICLDLLRARRARREEPLAAHVPDPIVTRADHPAPQHGPYGPYETYGVNGADAGGGAWDADPEHAALLTDSVGLALLVVLDTLDPAERLAFVLHDMFAVPFADIASVLGRSPAAARQLASRARRRVREAAPAPEDDPARRRKVVEAFLAAARGGDFDALVAVLDPDVVLRADTGAALAGTAGTAGAGGPVRGAAAVAGRALAFRRFAAHARPALVNGALGLVTVRDGRPVAVMAFAITGGRVQRIDILADPSRLARLDLPPLTP</sequence>
<proteinExistence type="inferred from homology"/>
<accession>A0ABW2CZ85</accession>
<reference evidence="9" key="1">
    <citation type="journal article" date="2019" name="Int. J. Syst. Evol. Microbiol.">
        <title>The Global Catalogue of Microorganisms (GCM) 10K type strain sequencing project: providing services to taxonomists for standard genome sequencing and annotation.</title>
        <authorList>
            <consortium name="The Broad Institute Genomics Platform"/>
            <consortium name="The Broad Institute Genome Sequencing Center for Infectious Disease"/>
            <person name="Wu L."/>
            <person name="Ma J."/>
        </authorList>
    </citation>
    <scope>NUCLEOTIDE SEQUENCE [LARGE SCALE GENOMIC DNA]</scope>
    <source>
        <strain evidence="9">JCM 3369</strain>
    </source>
</reference>
<dbReference type="InterPro" id="IPR013325">
    <property type="entry name" value="RNA_pol_sigma_r2"/>
</dbReference>
<evidence type="ECO:0000256" key="4">
    <source>
        <dbReference type="ARBA" id="ARBA00023082"/>
    </source>
</evidence>
<keyword evidence="5" id="KW-0804">Transcription</keyword>
<evidence type="ECO:0000313" key="8">
    <source>
        <dbReference type="EMBL" id="MFC6887152.1"/>
    </source>
</evidence>
<comment type="similarity">
    <text evidence="1">Belongs to the sigma-70 factor family. ECF subfamily.</text>
</comment>
<dbReference type="SUPFAM" id="SSF88659">
    <property type="entry name" value="Sigma3 and sigma4 domains of RNA polymerase sigma factors"/>
    <property type="match status" value="1"/>
</dbReference>
<feature type="domain" description="RNA polymerase sigma factor 70 region 4 type 2" evidence="7">
    <location>
        <begin position="139"/>
        <end position="189"/>
    </location>
</feature>
<dbReference type="Gene3D" id="1.10.1740.10">
    <property type="match status" value="1"/>
</dbReference>
<keyword evidence="3" id="KW-0805">Transcription regulation</keyword>
<name>A0ABW2CZ85_9ACTN</name>
<comment type="caution">
    <text evidence="8">The sequence shown here is derived from an EMBL/GenBank/DDBJ whole genome shotgun (WGS) entry which is preliminary data.</text>
</comment>
<dbReference type="InterPro" id="IPR014284">
    <property type="entry name" value="RNA_pol_sigma-70_dom"/>
</dbReference>
<evidence type="ECO:0000259" key="7">
    <source>
        <dbReference type="Pfam" id="PF08281"/>
    </source>
</evidence>
<dbReference type="Gene3D" id="1.10.10.10">
    <property type="entry name" value="Winged helix-like DNA-binding domain superfamily/Winged helix DNA-binding domain"/>
    <property type="match status" value="1"/>
</dbReference>